<dbReference type="Gene3D" id="1.10.10.10">
    <property type="entry name" value="Winged helix-like DNA-binding domain superfamily/Winged helix DNA-binding domain"/>
    <property type="match status" value="1"/>
</dbReference>
<dbReference type="InterPro" id="IPR036390">
    <property type="entry name" value="WH_DNA-bd_sf"/>
</dbReference>
<sequence length="127" mass="14346">MVLVRFHEPHVQEDTRFRILWLLEAKPEMSQRKSAHSVGRSAGSYYCLLSALIERGWARMGNFSASADKRRYACVFTPQGSAEKAAIVGRFLSCKCEECDAQRRGAFGLEAELGKPRKILRKPKEIG</sequence>
<reference evidence="2" key="1">
    <citation type="submission" date="2016-10" db="EMBL/GenBank/DDBJ databases">
        <authorList>
            <person name="Varghese N."/>
            <person name="Submissions S."/>
        </authorList>
    </citation>
    <scope>NUCLEOTIDE SEQUENCE [LARGE SCALE GENOMIC DNA]</scope>
    <source>
        <strain evidence="2">CGMCC 1.7715</strain>
    </source>
</reference>
<dbReference type="InterPro" id="IPR036388">
    <property type="entry name" value="WH-like_DNA-bd_sf"/>
</dbReference>
<keyword evidence="2" id="KW-1185">Reference proteome</keyword>
<dbReference type="STRING" id="604088.SAMN04488060_2852"/>
<protein>
    <submittedName>
        <fullName evidence="1">EPS-associated transcriptional regulator, MarR family</fullName>
    </submittedName>
</protein>
<proteinExistence type="predicted"/>
<dbReference type="Proteomes" id="UP000199331">
    <property type="component" value="Unassembled WGS sequence"/>
</dbReference>
<gene>
    <name evidence="1" type="ORF">SAMN04488060_2852</name>
</gene>
<name>A0A1I5QCR9_9SPHN</name>
<dbReference type="SUPFAM" id="SSF46785">
    <property type="entry name" value="Winged helix' DNA-binding domain"/>
    <property type="match status" value="1"/>
</dbReference>
<evidence type="ECO:0000313" key="1">
    <source>
        <dbReference type="EMBL" id="SFP43666.1"/>
    </source>
</evidence>
<dbReference type="AlphaFoldDB" id="A0A1I5QCR9"/>
<evidence type="ECO:0000313" key="2">
    <source>
        <dbReference type="Proteomes" id="UP000199331"/>
    </source>
</evidence>
<accession>A0A1I5QCR9</accession>
<dbReference type="EMBL" id="FOWZ01000008">
    <property type="protein sequence ID" value="SFP43666.1"/>
    <property type="molecule type" value="Genomic_DNA"/>
</dbReference>
<organism evidence="1 2">
    <name type="scientific">Qipengyuania nanhaisediminis</name>
    <dbReference type="NCBI Taxonomy" id="604088"/>
    <lineage>
        <taxon>Bacteria</taxon>
        <taxon>Pseudomonadati</taxon>
        <taxon>Pseudomonadota</taxon>
        <taxon>Alphaproteobacteria</taxon>
        <taxon>Sphingomonadales</taxon>
        <taxon>Erythrobacteraceae</taxon>
        <taxon>Qipengyuania</taxon>
    </lineage>
</organism>